<dbReference type="Proteomes" id="UP000807353">
    <property type="component" value="Unassembled WGS sequence"/>
</dbReference>
<feature type="transmembrane region" description="Helical" evidence="1">
    <location>
        <begin position="36"/>
        <end position="61"/>
    </location>
</feature>
<sequence>MGEIGARIGIFFAFNGIIGLFATPIAGALLTTEFYWWRAIIFAGTAMLVGASLLLVARFLVARRKGAIFV</sequence>
<dbReference type="OrthoDB" id="6499973at2759"/>
<organism evidence="2 3">
    <name type="scientific">Collybia nuda</name>
    <dbReference type="NCBI Taxonomy" id="64659"/>
    <lineage>
        <taxon>Eukaryota</taxon>
        <taxon>Fungi</taxon>
        <taxon>Dikarya</taxon>
        <taxon>Basidiomycota</taxon>
        <taxon>Agaricomycotina</taxon>
        <taxon>Agaricomycetes</taxon>
        <taxon>Agaricomycetidae</taxon>
        <taxon>Agaricales</taxon>
        <taxon>Tricholomatineae</taxon>
        <taxon>Clitocybaceae</taxon>
        <taxon>Collybia</taxon>
    </lineage>
</organism>
<reference evidence="2" key="1">
    <citation type="submission" date="2020-11" db="EMBL/GenBank/DDBJ databases">
        <authorList>
            <consortium name="DOE Joint Genome Institute"/>
            <person name="Ahrendt S."/>
            <person name="Riley R."/>
            <person name="Andreopoulos W."/>
            <person name="Labutti K."/>
            <person name="Pangilinan J."/>
            <person name="Ruiz-Duenas F.J."/>
            <person name="Barrasa J.M."/>
            <person name="Sanchez-Garcia M."/>
            <person name="Camarero S."/>
            <person name="Miyauchi S."/>
            <person name="Serrano A."/>
            <person name="Linde D."/>
            <person name="Babiker R."/>
            <person name="Drula E."/>
            <person name="Ayuso-Fernandez I."/>
            <person name="Pacheco R."/>
            <person name="Padilla G."/>
            <person name="Ferreira P."/>
            <person name="Barriuso J."/>
            <person name="Kellner H."/>
            <person name="Castanera R."/>
            <person name="Alfaro M."/>
            <person name="Ramirez L."/>
            <person name="Pisabarro A.G."/>
            <person name="Kuo A."/>
            <person name="Tritt A."/>
            <person name="Lipzen A."/>
            <person name="He G."/>
            <person name="Yan M."/>
            <person name="Ng V."/>
            <person name="Cullen D."/>
            <person name="Martin F."/>
            <person name="Rosso M.-N."/>
            <person name="Henrissat B."/>
            <person name="Hibbett D."/>
            <person name="Martinez A.T."/>
            <person name="Grigoriev I.V."/>
        </authorList>
    </citation>
    <scope>NUCLEOTIDE SEQUENCE</scope>
    <source>
        <strain evidence="2">CBS 247.69</strain>
    </source>
</reference>
<gene>
    <name evidence="2" type="ORF">BDZ94DRAFT_928159</name>
</gene>
<evidence type="ECO:0000313" key="2">
    <source>
        <dbReference type="EMBL" id="KAF9460403.1"/>
    </source>
</evidence>
<dbReference type="EMBL" id="MU150299">
    <property type="protein sequence ID" value="KAF9460403.1"/>
    <property type="molecule type" value="Genomic_DNA"/>
</dbReference>
<evidence type="ECO:0000313" key="3">
    <source>
        <dbReference type="Proteomes" id="UP000807353"/>
    </source>
</evidence>
<name>A0A9P6CGZ5_9AGAR</name>
<comment type="caution">
    <text evidence="2">The sequence shown here is derived from an EMBL/GenBank/DDBJ whole genome shotgun (WGS) entry which is preliminary data.</text>
</comment>
<evidence type="ECO:0000256" key="1">
    <source>
        <dbReference type="SAM" id="Phobius"/>
    </source>
</evidence>
<accession>A0A9P6CGZ5</accession>
<keyword evidence="1" id="KW-0812">Transmembrane</keyword>
<keyword evidence="3" id="KW-1185">Reference proteome</keyword>
<proteinExistence type="predicted"/>
<keyword evidence="1" id="KW-0472">Membrane</keyword>
<dbReference type="AlphaFoldDB" id="A0A9P6CGZ5"/>
<protein>
    <submittedName>
        <fullName evidence="2">Uncharacterized protein</fullName>
    </submittedName>
</protein>
<feature type="transmembrane region" description="Helical" evidence="1">
    <location>
        <begin position="12"/>
        <end position="30"/>
    </location>
</feature>
<keyword evidence="1" id="KW-1133">Transmembrane helix</keyword>